<dbReference type="Gene3D" id="2.60.40.1910">
    <property type="match status" value="1"/>
</dbReference>
<reference evidence="15" key="1">
    <citation type="submission" date="2023-03" db="EMBL/GenBank/DDBJ databases">
        <title>Massive genome expansion in bonnet fungi (Mycena s.s.) driven by repeated elements and novel gene families across ecological guilds.</title>
        <authorList>
            <consortium name="Lawrence Berkeley National Laboratory"/>
            <person name="Harder C.B."/>
            <person name="Miyauchi S."/>
            <person name="Viragh M."/>
            <person name="Kuo A."/>
            <person name="Thoen E."/>
            <person name="Andreopoulos B."/>
            <person name="Lu D."/>
            <person name="Skrede I."/>
            <person name="Drula E."/>
            <person name="Henrissat B."/>
            <person name="Morin E."/>
            <person name="Kohler A."/>
            <person name="Barry K."/>
            <person name="LaButti K."/>
            <person name="Morin E."/>
            <person name="Salamov A."/>
            <person name="Lipzen A."/>
            <person name="Mereny Z."/>
            <person name="Hegedus B."/>
            <person name="Baldrian P."/>
            <person name="Stursova M."/>
            <person name="Weitz H."/>
            <person name="Taylor A."/>
            <person name="Grigoriev I.V."/>
            <person name="Nagy L.G."/>
            <person name="Martin F."/>
            <person name="Kauserud H."/>
        </authorList>
    </citation>
    <scope>NUCLEOTIDE SEQUENCE</scope>
    <source>
        <strain evidence="15">CBHHK182m</strain>
    </source>
</reference>
<gene>
    <name evidence="15" type="ORF">B0H16DRAFT_1331726</name>
</gene>
<proteinExistence type="inferred from homology"/>
<dbReference type="InterPro" id="IPR014782">
    <property type="entry name" value="Peptidase_M1_dom"/>
</dbReference>
<dbReference type="InterPro" id="IPR001930">
    <property type="entry name" value="Peptidase_M1"/>
</dbReference>
<comment type="similarity">
    <text evidence="1 11">Belongs to the peptidase M1 family.</text>
</comment>
<evidence type="ECO:0000259" key="12">
    <source>
        <dbReference type="Pfam" id="PF01433"/>
    </source>
</evidence>
<evidence type="ECO:0000256" key="3">
    <source>
        <dbReference type="ARBA" id="ARBA00022670"/>
    </source>
</evidence>
<evidence type="ECO:0000256" key="4">
    <source>
        <dbReference type="ARBA" id="ARBA00022723"/>
    </source>
</evidence>
<dbReference type="GO" id="GO:0043171">
    <property type="term" value="P:peptide catabolic process"/>
    <property type="evidence" value="ECO:0007669"/>
    <property type="project" value="TreeGrafter"/>
</dbReference>
<evidence type="ECO:0000256" key="5">
    <source>
        <dbReference type="ARBA" id="ARBA00022801"/>
    </source>
</evidence>
<dbReference type="GO" id="GO:0070006">
    <property type="term" value="F:metalloaminopeptidase activity"/>
    <property type="evidence" value="ECO:0007669"/>
    <property type="project" value="TreeGrafter"/>
</dbReference>
<dbReference type="InterPro" id="IPR042097">
    <property type="entry name" value="Aminopeptidase_N-like_N_sf"/>
</dbReference>
<feature type="domain" description="Aminopeptidase N-like N-terminal" evidence="14">
    <location>
        <begin position="20"/>
        <end position="226"/>
    </location>
</feature>
<evidence type="ECO:0000313" key="15">
    <source>
        <dbReference type="EMBL" id="KAJ7727197.1"/>
    </source>
</evidence>
<feature type="domain" description="ERAP1-like C-terminal" evidence="13">
    <location>
        <begin position="560"/>
        <end position="899"/>
    </location>
</feature>
<dbReference type="Pfam" id="PF17900">
    <property type="entry name" value="Peptidase_M1_N"/>
    <property type="match status" value="1"/>
</dbReference>
<dbReference type="GO" id="GO:0005615">
    <property type="term" value="C:extracellular space"/>
    <property type="evidence" value="ECO:0007669"/>
    <property type="project" value="TreeGrafter"/>
</dbReference>
<dbReference type="Pfam" id="PF11838">
    <property type="entry name" value="ERAP1_C"/>
    <property type="match status" value="1"/>
</dbReference>
<keyword evidence="2 11" id="KW-0031">Aminopeptidase</keyword>
<evidence type="ECO:0000256" key="2">
    <source>
        <dbReference type="ARBA" id="ARBA00022438"/>
    </source>
</evidence>
<dbReference type="GO" id="GO:0016020">
    <property type="term" value="C:membrane"/>
    <property type="evidence" value="ECO:0007669"/>
    <property type="project" value="TreeGrafter"/>
</dbReference>
<dbReference type="EMBL" id="JARKIB010000181">
    <property type="protein sequence ID" value="KAJ7727197.1"/>
    <property type="molecule type" value="Genomic_DNA"/>
</dbReference>
<evidence type="ECO:0000259" key="13">
    <source>
        <dbReference type="Pfam" id="PF11838"/>
    </source>
</evidence>
<evidence type="ECO:0000256" key="8">
    <source>
        <dbReference type="PIRSR" id="PIRSR634016-1"/>
    </source>
</evidence>
<dbReference type="EC" id="3.4.11.-" evidence="11"/>
<evidence type="ECO:0000256" key="9">
    <source>
        <dbReference type="PIRSR" id="PIRSR634016-3"/>
    </source>
</evidence>
<dbReference type="SUPFAM" id="SSF63737">
    <property type="entry name" value="Leukotriene A4 hydrolase N-terminal domain"/>
    <property type="match status" value="1"/>
</dbReference>
<dbReference type="InterPro" id="IPR027268">
    <property type="entry name" value="Peptidase_M4/M1_CTD_sf"/>
</dbReference>
<dbReference type="SUPFAM" id="SSF55486">
    <property type="entry name" value="Metalloproteases ('zincins'), catalytic domain"/>
    <property type="match status" value="1"/>
</dbReference>
<feature type="site" description="Transition state stabilizer" evidence="10">
    <location>
        <position position="423"/>
    </location>
</feature>
<evidence type="ECO:0000256" key="1">
    <source>
        <dbReference type="ARBA" id="ARBA00010136"/>
    </source>
</evidence>
<dbReference type="InterPro" id="IPR034016">
    <property type="entry name" value="M1_APN-typ"/>
</dbReference>
<dbReference type="GO" id="GO:0042277">
    <property type="term" value="F:peptide binding"/>
    <property type="evidence" value="ECO:0007669"/>
    <property type="project" value="TreeGrafter"/>
</dbReference>
<dbReference type="CDD" id="cd09601">
    <property type="entry name" value="M1_APN-Q_like"/>
    <property type="match status" value="1"/>
</dbReference>
<name>A0AAD7HS69_9AGAR</name>
<feature type="binding site" evidence="9">
    <location>
        <position position="340"/>
    </location>
    <ligand>
        <name>Zn(2+)</name>
        <dbReference type="ChEBI" id="CHEBI:29105"/>
        <note>catalytic</note>
    </ligand>
</feature>
<dbReference type="GO" id="GO:0005737">
    <property type="term" value="C:cytoplasm"/>
    <property type="evidence" value="ECO:0007669"/>
    <property type="project" value="TreeGrafter"/>
</dbReference>
<evidence type="ECO:0000259" key="14">
    <source>
        <dbReference type="Pfam" id="PF17900"/>
    </source>
</evidence>
<sequence>MSSDLSEFQENKYRLPTNVKPSHYDLTFWTDLKSLEFGGLATIDLDILRETSAIVLNCADTLSVTEASIHCAALETNQVQAAQIVIQENLGRVTLNFLASLPAGSKAQLKLKYNAKLSGSMVGYYKSAWKNGDHTEYYAMTQFQPIDARAAFPCWDEPLLKATWSITMISRSETVNISNMAVESEALYNANSAVDATLTDLLSTLPKDAQWKTTKFQKSPPMSSYLVAFANGPLAYLEKSIVMPLSGRTVPLRVYGKSSWWGEFCLEVTAKVLPLYEQIFDIEYPLPKLDIMAAHDFDIGAMENWGLITGRTRVILLDPKKADIVSRKMVARIVSHEVAHMWFGNITTMEWWDYLYLNEGPFTRSLAWLDTHRLFPEWEVKSNFVNTHLYRALSVDAKRSSHPIEVECPDANFINQIFDGLSYSKAAAVLRMLSEYVGEEQFLKGVSVYLKNHLYGNSVTRDLWDGISAETGQDIPRLMNDWVSKIGFPLITVTETSNGIHVRQDRFLNDGTPETEENKTIWNVPLRILTVENDGQVLIDNKAILDGREKTLPIDTTKTFKLNAGTVGFYRVLYIPERLSKIATEAAKANSVFSLSDRIGLMYDVAALANAGLAKLSTLLTLTDIWRNEQNCKYHIFSSPFSVKIYPSCVDMVWSSVLTNMGIILSAFWEHPQIVDSLRAFISTLYAPLVARLGYEFPDGESVDIVLLRKAAVSGAALGRDESVARELRRRFADYLKTGNDAKIPSNLRLAIYTAAVRYGGREEFDALIKIIENPAKPASKSAAITAIGKLENLDLAEELFSYILNGARDQDVVGFCQGLAANALFFRRLAQFFKDNYDGFVKRFGTNSMLKYLVTSGLKIFSRQVHHLQGCLPQQFPLQDKDTSRYSMGLAQGLETIRSRIVYIERSSQDLSQWLTEWEQGSKL</sequence>
<dbReference type="FunFam" id="1.10.390.10:FF:000006">
    <property type="entry name" value="Puromycin-sensitive aminopeptidase"/>
    <property type="match status" value="1"/>
</dbReference>
<evidence type="ECO:0000313" key="16">
    <source>
        <dbReference type="Proteomes" id="UP001215598"/>
    </source>
</evidence>
<feature type="active site" description="Proton acceptor" evidence="8">
    <location>
        <position position="337"/>
    </location>
</feature>
<keyword evidence="16" id="KW-1185">Reference proteome</keyword>
<dbReference type="PRINTS" id="PR00756">
    <property type="entry name" value="ALADIPTASE"/>
</dbReference>
<evidence type="ECO:0000256" key="7">
    <source>
        <dbReference type="ARBA" id="ARBA00023049"/>
    </source>
</evidence>
<dbReference type="InterPro" id="IPR045357">
    <property type="entry name" value="Aminopeptidase_N-like_N"/>
</dbReference>
<evidence type="ECO:0000256" key="11">
    <source>
        <dbReference type="RuleBase" id="RU364040"/>
    </source>
</evidence>
<dbReference type="AlphaFoldDB" id="A0AAD7HS69"/>
<dbReference type="PANTHER" id="PTHR11533:SF174">
    <property type="entry name" value="PUROMYCIN-SENSITIVE AMINOPEPTIDASE-RELATED"/>
    <property type="match status" value="1"/>
</dbReference>
<dbReference type="InterPro" id="IPR024571">
    <property type="entry name" value="ERAP1-like_C_dom"/>
</dbReference>
<keyword evidence="4 9" id="KW-0479">Metal-binding</keyword>
<comment type="caution">
    <text evidence="15">The sequence shown here is derived from an EMBL/GenBank/DDBJ whole genome shotgun (WGS) entry which is preliminary data.</text>
</comment>
<evidence type="ECO:0000256" key="6">
    <source>
        <dbReference type="ARBA" id="ARBA00022833"/>
    </source>
</evidence>
<dbReference type="GO" id="GO:0006508">
    <property type="term" value="P:proteolysis"/>
    <property type="evidence" value="ECO:0007669"/>
    <property type="project" value="UniProtKB-KW"/>
</dbReference>
<dbReference type="InterPro" id="IPR050344">
    <property type="entry name" value="Peptidase_M1_aminopeptidases"/>
</dbReference>
<accession>A0AAD7HS69</accession>
<keyword evidence="3 11" id="KW-0645">Protease</keyword>
<evidence type="ECO:0000256" key="10">
    <source>
        <dbReference type="PIRSR" id="PIRSR634016-4"/>
    </source>
</evidence>
<organism evidence="15 16">
    <name type="scientific">Mycena metata</name>
    <dbReference type="NCBI Taxonomy" id="1033252"/>
    <lineage>
        <taxon>Eukaryota</taxon>
        <taxon>Fungi</taxon>
        <taxon>Dikarya</taxon>
        <taxon>Basidiomycota</taxon>
        <taxon>Agaricomycotina</taxon>
        <taxon>Agaricomycetes</taxon>
        <taxon>Agaricomycetidae</taxon>
        <taxon>Agaricales</taxon>
        <taxon>Marasmiineae</taxon>
        <taxon>Mycenaceae</taxon>
        <taxon>Mycena</taxon>
    </lineage>
</organism>
<dbReference type="PANTHER" id="PTHR11533">
    <property type="entry name" value="PROTEASE M1 ZINC METALLOPROTEASE"/>
    <property type="match status" value="1"/>
</dbReference>
<dbReference type="Gene3D" id="2.60.40.1730">
    <property type="entry name" value="tricorn interacting facor f3 domain"/>
    <property type="match status" value="1"/>
</dbReference>
<comment type="cofactor">
    <cofactor evidence="9 11">
        <name>Zn(2+)</name>
        <dbReference type="ChEBI" id="CHEBI:29105"/>
    </cofactor>
    <text evidence="9 11">Binds 1 zinc ion per subunit.</text>
</comment>
<dbReference type="GO" id="GO:0008270">
    <property type="term" value="F:zinc ion binding"/>
    <property type="evidence" value="ECO:0007669"/>
    <property type="project" value="UniProtKB-UniRule"/>
</dbReference>
<protein>
    <recommendedName>
        <fullName evidence="11">Aminopeptidase</fullName>
        <ecNumber evidence="11">3.4.11.-</ecNumber>
    </recommendedName>
</protein>
<keyword evidence="7 11" id="KW-0482">Metalloprotease</keyword>
<keyword evidence="6 9" id="KW-0862">Zinc</keyword>
<feature type="binding site" evidence="9">
    <location>
        <position position="336"/>
    </location>
    <ligand>
        <name>Zn(2+)</name>
        <dbReference type="ChEBI" id="CHEBI:29105"/>
        <note>catalytic</note>
    </ligand>
</feature>
<keyword evidence="5 11" id="KW-0378">Hydrolase</keyword>
<dbReference type="Gene3D" id="1.10.390.10">
    <property type="entry name" value="Neutral Protease Domain 2"/>
    <property type="match status" value="1"/>
</dbReference>
<feature type="domain" description="Peptidase M1 membrane alanine aminopeptidase" evidence="12">
    <location>
        <begin position="265"/>
        <end position="482"/>
    </location>
</feature>
<dbReference type="Gene3D" id="1.25.50.20">
    <property type="match status" value="1"/>
</dbReference>
<dbReference type="Pfam" id="PF01433">
    <property type="entry name" value="Peptidase_M1"/>
    <property type="match status" value="1"/>
</dbReference>
<feature type="binding site" evidence="9">
    <location>
        <position position="359"/>
    </location>
    <ligand>
        <name>Zn(2+)</name>
        <dbReference type="ChEBI" id="CHEBI:29105"/>
        <note>catalytic</note>
    </ligand>
</feature>
<dbReference type="Proteomes" id="UP001215598">
    <property type="component" value="Unassembled WGS sequence"/>
</dbReference>